<keyword evidence="4" id="KW-1185">Reference proteome</keyword>
<keyword evidence="2" id="KW-0732">Signal</keyword>
<feature type="chain" id="PRO_5040293007" evidence="2">
    <location>
        <begin position="27"/>
        <end position="829"/>
    </location>
</feature>
<sequence length="829" mass="94447">MIFEIRTMEVFKIILPLALLVTLTTCEEEQPKKAVPFHTRTELKVSRSLNPHETQTLNVMTRDGSVAQLIVRRKDRSNLGESNSVDNLSKSRFVEIGRSEDRGKTEDNSYQNYEKVDVNPYGDYNFPHEDTIHSSSDGKQSKFTPNWIPLSQIYYHPQKLMRLDSIAVVRNASDYRTSSGNGGIGNVIDSDRIPHVIPKPVNIRSSEVFVKNDNKKRARSVMELDKDGIPVVQGVRVPDDPTDTKTWRNARVINGELVPYEKGYKPPAAIPVGELVYASQINEKDEKRALGPFSKEDNFKSLDDKKRSSLGPFTVKDNISSESDTKKEAKDSKFVKFSSSGGLGPFTKEDNNKMSTKIKFIDYIKEINDKEIKKQYNSPRKYRSYDQVDQSNTYTGSYLNEKSYNPNQNHDYYGYDSYNNQNNQNLESNSYESYYVQTSTQNPNSQFQRRMLTYPTSQVYYPPSQMYSPSSVTKLSPVNFNEGVRAPVLQYAHPELGVQPAKATTEEEEFNNGAIRDSYREKDYTAYGDVNTGRQQQNRYYTDSDSNSLSYYKKDVLNYPYNTYYIKARPEQPFWMKITESIKDNVQNSIQKMQKLTRPVFEPIVEATQKISQNLGFGGAHNVQRAEDKVGIIAPIAGGTSVILPALGLVAGGAALGLGAAAMGRFFSPVESMRAMQGLNPQLQEINPNNIVLIMEDPHNQEDSYKEAIQKRNVQDLHQRFKRSLLIEDDYLQLTEQAEKSNKLNGLMNPEFWADTPCSKQIFCHAMLQQHPDETVFMEKKMDRLLSSLHPDLAQSVSHHLQEVMDAIKQRDCSRFSCNRKFPFPAQAA</sequence>
<dbReference type="EMBL" id="OU892287">
    <property type="protein sequence ID" value="CAG9762510.1"/>
    <property type="molecule type" value="Genomic_DNA"/>
</dbReference>
<name>A0A9N9MIJ7_9CUCU</name>
<feature type="signal peptide" evidence="2">
    <location>
        <begin position="1"/>
        <end position="26"/>
    </location>
</feature>
<evidence type="ECO:0000313" key="4">
    <source>
        <dbReference type="Proteomes" id="UP001152799"/>
    </source>
</evidence>
<organism evidence="3 4">
    <name type="scientific">Ceutorhynchus assimilis</name>
    <name type="common">cabbage seed weevil</name>
    <dbReference type="NCBI Taxonomy" id="467358"/>
    <lineage>
        <taxon>Eukaryota</taxon>
        <taxon>Metazoa</taxon>
        <taxon>Ecdysozoa</taxon>
        <taxon>Arthropoda</taxon>
        <taxon>Hexapoda</taxon>
        <taxon>Insecta</taxon>
        <taxon>Pterygota</taxon>
        <taxon>Neoptera</taxon>
        <taxon>Endopterygota</taxon>
        <taxon>Coleoptera</taxon>
        <taxon>Polyphaga</taxon>
        <taxon>Cucujiformia</taxon>
        <taxon>Curculionidae</taxon>
        <taxon>Ceutorhynchinae</taxon>
        <taxon>Ceutorhynchus</taxon>
    </lineage>
</organism>
<dbReference type="Proteomes" id="UP001152799">
    <property type="component" value="Chromosome 11"/>
</dbReference>
<reference evidence="3" key="1">
    <citation type="submission" date="2022-01" db="EMBL/GenBank/DDBJ databases">
        <authorList>
            <person name="King R."/>
        </authorList>
    </citation>
    <scope>NUCLEOTIDE SEQUENCE</scope>
</reference>
<dbReference type="AlphaFoldDB" id="A0A9N9MIJ7"/>
<proteinExistence type="predicted"/>
<evidence type="ECO:0000313" key="3">
    <source>
        <dbReference type="EMBL" id="CAG9762510.1"/>
    </source>
</evidence>
<protein>
    <submittedName>
        <fullName evidence="3">Uncharacterized protein</fullName>
    </submittedName>
</protein>
<feature type="region of interest" description="Disordered" evidence="1">
    <location>
        <begin position="306"/>
        <end position="331"/>
    </location>
</feature>
<accession>A0A9N9MIJ7</accession>
<dbReference type="OrthoDB" id="8190309at2759"/>
<evidence type="ECO:0000256" key="1">
    <source>
        <dbReference type="SAM" id="MobiDB-lite"/>
    </source>
</evidence>
<gene>
    <name evidence="3" type="ORF">CEUTPL_LOCUS3189</name>
</gene>
<evidence type="ECO:0000256" key="2">
    <source>
        <dbReference type="SAM" id="SignalP"/>
    </source>
</evidence>